<dbReference type="InterPro" id="IPR002918">
    <property type="entry name" value="Lipase_EstA/Esterase_EstB"/>
</dbReference>
<protein>
    <submittedName>
        <fullName evidence="2">Extracellular esterase EstB</fullName>
    </submittedName>
</protein>
<dbReference type="Pfam" id="PF00561">
    <property type="entry name" value="Abhydrolase_1"/>
    <property type="match status" value="1"/>
</dbReference>
<gene>
    <name evidence="2" type="ORF">BJL86_3080</name>
</gene>
<reference evidence="2 3" key="1">
    <citation type="submission" date="2016-06" db="EMBL/GenBank/DDBJ databases">
        <title>Complete genome sequence of a saline-alkali tolerant type strain Dietzia timorensis ID05-A0528T.</title>
        <authorList>
            <person name="Wu X."/>
        </authorList>
    </citation>
    <scope>NUCLEOTIDE SEQUENCE [LARGE SCALE GENOMIC DNA]</scope>
    <source>
        <strain evidence="2 3">ID05-A0528</strain>
    </source>
</reference>
<keyword evidence="3" id="KW-1185">Reference proteome</keyword>
<proteinExistence type="predicted"/>
<dbReference type="InterPro" id="IPR029058">
    <property type="entry name" value="AB_hydrolase_fold"/>
</dbReference>
<organism evidence="2 3">
    <name type="scientific">Dietzia timorensis</name>
    <dbReference type="NCBI Taxonomy" id="499555"/>
    <lineage>
        <taxon>Bacteria</taxon>
        <taxon>Bacillati</taxon>
        <taxon>Actinomycetota</taxon>
        <taxon>Actinomycetes</taxon>
        <taxon>Mycobacteriales</taxon>
        <taxon>Dietziaceae</taxon>
        <taxon>Dietzia</taxon>
    </lineage>
</organism>
<dbReference type="PANTHER" id="PTHR32015">
    <property type="entry name" value="FASTING INDUCED LIPASE"/>
    <property type="match status" value="1"/>
</dbReference>
<dbReference type="STRING" id="499555.BJL86_3080"/>
<dbReference type="InterPro" id="IPR000073">
    <property type="entry name" value="AB_hydrolase_1"/>
</dbReference>
<dbReference type="KEGG" id="dtm:BJL86_3080"/>
<dbReference type="GO" id="GO:0016298">
    <property type="term" value="F:lipase activity"/>
    <property type="evidence" value="ECO:0007669"/>
    <property type="project" value="TreeGrafter"/>
</dbReference>
<accession>A0A173LQ73</accession>
<dbReference type="EMBL" id="CP015961">
    <property type="protein sequence ID" value="ANI93839.1"/>
    <property type="molecule type" value="Genomic_DNA"/>
</dbReference>
<name>A0A173LQ73_9ACTN</name>
<sequence>MQGCVYESEGVVSEIQPTTQIIDREPGLGVAMGLLARRCGSALMAALLAFGMAQPAVAAAQQGDPGSAGSLDVAGSLRAPDWDSVPAGPREDDFGTAFRRSLLNPAMLPDGVNDWDCTPSPEHPNPVVLVHGTWSNAYTMWSALAPELVEEGYCVYALNYGDENQSLVGLVPGLYASRGLVESSTEVAAFVERVLDETGASKVDMVGHSQGGTQLQLYIQRHGGDQTVERMVGVNPNTHGTSLLGIGTLGWTLDDAGSLGIGSVLGSANVSDPGLMATVGLVIGPAGVQQAIGSPVIEEMIDAGDTRPGLDYTIITSRYDEVVTPYPGQFLVAGPGATVRNILLQDGCTEDRSDHLSATYSLRGKELIKQGLDPARRGQPVPCEVVVPGGGQGWPGAPVGSVSPSLAAVGGSAASVTDGEGS</sequence>
<evidence type="ECO:0000259" key="1">
    <source>
        <dbReference type="Pfam" id="PF00561"/>
    </source>
</evidence>
<evidence type="ECO:0000313" key="2">
    <source>
        <dbReference type="EMBL" id="ANI93839.1"/>
    </source>
</evidence>
<dbReference type="Proteomes" id="UP000186104">
    <property type="component" value="Chromosome"/>
</dbReference>
<feature type="domain" description="AB hydrolase-1" evidence="1">
    <location>
        <begin position="125"/>
        <end position="239"/>
    </location>
</feature>
<dbReference type="Gene3D" id="3.40.50.1820">
    <property type="entry name" value="alpha/beta hydrolase"/>
    <property type="match status" value="1"/>
</dbReference>
<dbReference type="PANTHER" id="PTHR32015:SF1">
    <property type="entry name" value="LIPASE"/>
    <property type="match status" value="1"/>
</dbReference>
<dbReference type="SUPFAM" id="SSF53474">
    <property type="entry name" value="alpha/beta-Hydrolases"/>
    <property type="match status" value="1"/>
</dbReference>
<evidence type="ECO:0000313" key="3">
    <source>
        <dbReference type="Proteomes" id="UP000186104"/>
    </source>
</evidence>
<dbReference type="GO" id="GO:0016042">
    <property type="term" value="P:lipid catabolic process"/>
    <property type="evidence" value="ECO:0007669"/>
    <property type="project" value="InterPro"/>
</dbReference>
<dbReference type="AlphaFoldDB" id="A0A173LQ73"/>